<reference evidence="1 2" key="1">
    <citation type="journal article" date="2019" name="Int. J. Syst. Evol. Microbiol.">
        <title>The Global Catalogue of Microorganisms (GCM) 10K type strain sequencing project: providing services to taxonomists for standard genome sequencing and annotation.</title>
        <authorList>
            <consortium name="The Broad Institute Genomics Platform"/>
            <consortium name="The Broad Institute Genome Sequencing Center for Infectious Disease"/>
            <person name="Wu L."/>
            <person name="Ma J."/>
        </authorList>
    </citation>
    <scope>NUCLEOTIDE SEQUENCE [LARGE SCALE GENOMIC DNA]</scope>
    <source>
        <strain evidence="1 2">XZGYJ-43</strain>
    </source>
</reference>
<dbReference type="Proteomes" id="UP001596447">
    <property type="component" value="Unassembled WGS sequence"/>
</dbReference>
<dbReference type="RefSeq" id="WP_279527395.1">
    <property type="nucleotide sequence ID" value="NZ_CP122312.1"/>
</dbReference>
<proteinExistence type="predicted"/>
<organism evidence="1 2">
    <name type="scientific">Halospeciosus flavus</name>
    <dbReference type="NCBI Taxonomy" id="3032283"/>
    <lineage>
        <taxon>Archaea</taxon>
        <taxon>Methanobacteriati</taxon>
        <taxon>Methanobacteriota</taxon>
        <taxon>Stenosarchaea group</taxon>
        <taxon>Halobacteria</taxon>
        <taxon>Halobacteriales</taxon>
        <taxon>Halobacteriaceae</taxon>
        <taxon>Halospeciosus</taxon>
    </lineage>
</organism>
<dbReference type="Pfam" id="PF09876">
    <property type="entry name" value="DUF2103"/>
    <property type="match status" value="1"/>
</dbReference>
<accession>A0ABD5Z6E8</accession>
<protein>
    <submittedName>
        <fullName evidence="1">DUF2103 domain-containing protein</fullName>
    </submittedName>
</protein>
<gene>
    <name evidence="1" type="ORF">ACFQJ9_14545</name>
</gene>
<evidence type="ECO:0000313" key="1">
    <source>
        <dbReference type="EMBL" id="MFC7200618.1"/>
    </source>
</evidence>
<comment type="caution">
    <text evidence="1">The sequence shown here is derived from an EMBL/GenBank/DDBJ whole genome shotgun (WGS) entry which is preliminary data.</text>
</comment>
<dbReference type="AlphaFoldDB" id="A0ABD5Z6E8"/>
<dbReference type="InterPro" id="IPR018664">
    <property type="entry name" value="DUF2103_metal-binding"/>
</dbReference>
<name>A0ABD5Z6E8_9EURY</name>
<evidence type="ECO:0000313" key="2">
    <source>
        <dbReference type="Proteomes" id="UP001596447"/>
    </source>
</evidence>
<keyword evidence="2" id="KW-1185">Reference proteome</keyword>
<sequence>MECRQCGTPLDKPGDYCLVCHTANCDAVVVEIGERRATLTFLDEDRADEDDPRDPVLGETVVTTTPETDEEREQTQVRNFAGRIADEIRRKRPDTVFVTGERDVIRALRVDLHHELYRVSGDDPVETVLDRWGGRDLEIVEKAAAEKIGGSHSTLVGDREGWRAIETVASHPHVKKIVPGPIDASGSSARGGVRAKVTRADANGNVRLLIREGSSIQENRVVTTAMDRETGERVREDLNDALEADGLKE</sequence>
<dbReference type="EMBL" id="JBHTAR010000011">
    <property type="protein sequence ID" value="MFC7200618.1"/>
    <property type="molecule type" value="Genomic_DNA"/>
</dbReference>